<keyword evidence="9" id="KW-1185">Reference proteome</keyword>
<evidence type="ECO:0000313" key="8">
    <source>
        <dbReference type="EMBL" id="GJJ74558.1"/>
    </source>
</evidence>
<feature type="region of interest" description="Disordered" evidence="6">
    <location>
        <begin position="240"/>
        <end position="274"/>
    </location>
</feature>
<keyword evidence="2" id="KW-0805">Transcription regulation</keyword>
<feature type="compositionally biased region" description="Low complexity" evidence="6">
    <location>
        <begin position="28"/>
        <end position="39"/>
    </location>
</feature>
<dbReference type="GO" id="GO:0005634">
    <property type="term" value="C:nucleus"/>
    <property type="evidence" value="ECO:0007669"/>
    <property type="project" value="UniProtKB-SubCell"/>
</dbReference>
<dbReference type="PROSITE" id="PS50811">
    <property type="entry name" value="WRKY"/>
    <property type="match status" value="1"/>
</dbReference>
<feature type="region of interest" description="Disordered" evidence="6">
    <location>
        <begin position="715"/>
        <end position="743"/>
    </location>
</feature>
<dbReference type="GO" id="GO:0043565">
    <property type="term" value="F:sequence-specific DNA binding"/>
    <property type="evidence" value="ECO:0007669"/>
    <property type="project" value="InterPro"/>
</dbReference>
<dbReference type="EMBL" id="BQFW01000009">
    <property type="protein sequence ID" value="GJJ74558.1"/>
    <property type="molecule type" value="Genomic_DNA"/>
</dbReference>
<reference evidence="8" key="2">
    <citation type="journal article" date="2022" name="Microbiol. Resour. Announc.">
        <title>Whole-Genome Sequence of Entomortierella parvispora E1425, a Mucoromycotan Fungus Associated with Burkholderiaceae-Related Endosymbiotic Bacteria.</title>
        <authorList>
            <person name="Herlambang A."/>
            <person name="Guo Y."/>
            <person name="Takashima Y."/>
            <person name="Narisawa K."/>
            <person name="Ohta H."/>
            <person name="Nishizawa T."/>
        </authorList>
    </citation>
    <scope>NUCLEOTIDE SEQUENCE</scope>
    <source>
        <strain evidence="8">E1425</strain>
    </source>
</reference>
<feature type="region of interest" description="Disordered" evidence="6">
    <location>
        <begin position="296"/>
        <end position="679"/>
    </location>
</feature>
<feature type="compositionally biased region" description="Low complexity" evidence="6">
    <location>
        <begin position="148"/>
        <end position="168"/>
    </location>
</feature>
<evidence type="ECO:0000256" key="4">
    <source>
        <dbReference type="ARBA" id="ARBA00023163"/>
    </source>
</evidence>
<reference evidence="8" key="1">
    <citation type="submission" date="2021-11" db="EMBL/GenBank/DDBJ databases">
        <authorList>
            <person name="Herlambang A."/>
            <person name="Guo Y."/>
            <person name="Takashima Y."/>
            <person name="Nishizawa T."/>
        </authorList>
    </citation>
    <scope>NUCLEOTIDE SEQUENCE</scope>
    <source>
        <strain evidence="8">E1425</strain>
    </source>
</reference>
<feature type="compositionally biased region" description="Low complexity" evidence="6">
    <location>
        <begin position="473"/>
        <end position="486"/>
    </location>
</feature>
<protein>
    <recommendedName>
        <fullName evidence="7">WRKY domain-containing protein</fullName>
    </recommendedName>
</protein>
<feature type="compositionally biased region" description="Low complexity" evidence="6">
    <location>
        <begin position="368"/>
        <end position="381"/>
    </location>
</feature>
<keyword evidence="4" id="KW-0804">Transcription</keyword>
<dbReference type="SMART" id="SM00774">
    <property type="entry name" value="WRKY"/>
    <property type="match status" value="1"/>
</dbReference>
<feature type="compositionally biased region" description="Low complexity" evidence="6">
    <location>
        <begin position="82"/>
        <end position="102"/>
    </location>
</feature>
<evidence type="ECO:0000256" key="3">
    <source>
        <dbReference type="ARBA" id="ARBA00023125"/>
    </source>
</evidence>
<feature type="region of interest" description="Disordered" evidence="6">
    <location>
        <begin position="1"/>
        <end position="50"/>
    </location>
</feature>
<feature type="region of interest" description="Disordered" evidence="6">
    <location>
        <begin position="63"/>
        <end position="174"/>
    </location>
</feature>
<feature type="compositionally biased region" description="Low complexity" evidence="6">
    <location>
        <begin position="120"/>
        <end position="138"/>
    </location>
</feature>
<keyword evidence="5" id="KW-0539">Nucleus</keyword>
<feature type="compositionally biased region" description="Polar residues" evidence="6">
    <location>
        <begin position="715"/>
        <end position="729"/>
    </location>
</feature>
<accession>A0A9P3LXY2</accession>
<feature type="compositionally biased region" description="Polar residues" evidence="6">
    <location>
        <begin position="574"/>
        <end position="589"/>
    </location>
</feature>
<dbReference type="Pfam" id="PF03106">
    <property type="entry name" value="WRKY"/>
    <property type="match status" value="1"/>
</dbReference>
<feature type="compositionally biased region" description="Acidic residues" evidence="6">
    <location>
        <begin position="554"/>
        <end position="565"/>
    </location>
</feature>
<evidence type="ECO:0000256" key="2">
    <source>
        <dbReference type="ARBA" id="ARBA00023015"/>
    </source>
</evidence>
<dbReference type="OrthoDB" id="2362414at2759"/>
<evidence type="ECO:0000256" key="5">
    <source>
        <dbReference type="ARBA" id="ARBA00023242"/>
    </source>
</evidence>
<feature type="compositionally biased region" description="Low complexity" evidence="6">
    <location>
        <begin position="436"/>
        <end position="458"/>
    </location>
</feature>
<keyword evidence="3" id="KW-0238">DNA-binding</keyword>
<dbReference type="AlphaFoldDB" id="A0A9P3LXY2"/>
<evidence type="ECO:0000313" key="9">
    <source>
        <dbReference type="Proteomes" id="UP000827284"/>
    </source>
</evidence>
<gene>
    <name evidence="8" type="ORF">EMPS_06916</name>
</gene>
<feature type="compositionally biased region" description="Gly residues" evidence="6">
    <location>
        <begin position="609"/>
        <end position="618"/>
    </location>
</feature>
<feature type="compositionally biased region" description="Low complexity" evidence="6">
    <location>
        <begin position="1"/>
        <end position="20"/>
    </location>
</feature>
<feature type="compositionally biased region" description="Low complexity" evidence="6">
    <location>
        <begin position="240"/>
        <end position="262"/>
    </location>
</feature>
<evidence type="ECO:0000256" key="1">
    <source>
        <dbReference type="ARBA" id="ARBA00004123"/>
    </source>
</evidence>
<comment type="caution">
    <text evidence="8">The sequence shown here is derived from an EMBL/GenBank/DDBJ whole genome shotgun (WGS) entry which is preliminary data.</text>
</comment>
<dbReference type="InterPro" id="IPR003657">
    <property type="entry name" value="WRKY_dom"/>
</dbReference>
<dbReference type="InterPro" id="IPR036576">
    <property type="entry name" value="WRKY_dom_sf"/>
</dbReference>
<dbReference type="Gene3D" id="2.20.25.80">
    <property type="entry name" value="WRKY domain"/>
    <property type="match status" value="1"/>
</dbReference>
<feature type="compositionally biased region" description="Polar residues" evidence="6">
    <location>
        <begin position="502"/>
        <end position="535"/>
    </location>
</feature>
<evidence type="ECO:0000256" key="6">
    <source>
        <dbReference type="SAM" id="MobiDB-lite"/>
    </source>
</evidence>
<sequence length="841" mass="88165">MMNNASSSASSSSSTSAASSPYTYMPFSATSSTPNAPASQMTSPGSAAAQAAIHIHGLRQEHLDHVGSGGGSPSAQLSAMHPSLRPSASPSGSSPSSISVSLGGIGSTPTASVNQHHHSLNGNGNSNGNGHPSNGLPPINTDMLANFSSMLPSPQPSSQLSSSASAGSVLPTTPPQTADLDTILAMYAGQPELLKLIIASKTEEDRRWAEEARFKMMDLMMRENRGMPLMTGYEGLLAPSGTPTSGAGATGADPGTAAGTPAISTTTAGPPASGVTTTVVGSNSVLLASLGMNSSTKRYMDDDDEGLDQQTPGTTGSGAGNASRGPVLATSGLGNGPSGQGDLPHPGLSRKRSVTFAREVHSSGHLRSQSMSSMPSGTGSSVQMGVLSMMPLNGSTQSLASQPPPPPQSMEHHSQLQQHQGLPPPLQQHTNGLSMQQQYQQHQFQQQQQQQQQQFQQQAPHLSHHNMPPQPPQHQLHSQNQQLPPQFGQYPPMFSYHGTLPNLPSQQIRRTSSLSHLSQFAQNSHMVGSSEQQQRLAAGRSRNFGATSHRAIDDSDDDESDDDDYGDHPVMGLGNSSRPGSSLGMNNTLGGTGEVSITHEFSDMLSGSSGLGGGGGGGHHGHGHSHSHGGGPFGGASHHQMFQTHQQPPAYPNLSQQQQQQHHQQYSASSPSSSTSSTASNSMAILSTLHAGLGTVVNSNVFNTGVVSPNVTLVRSSSAGGRTSSQVAASDSDPKKKRKRREMQPVNQIIETFEPHVDQYLWKNNGNTIQKKTKCKSIYYKCSNSGGGCTVNKTVTEKEGGGFITKYRGHHLPDCINFKRAQMAVQAAQAAQNAYTLEKEQ</sequence>
<dbReference type="Proteomes" id="UP000827284">
    <property type="component" value="Unassembled WGS sequence"/>
</dbReference>
<dbReference type="GO" id="GO:0003700">
    <property type="term" value="F:DNA-binding transcription factor activity"/>
    <property type="evidence" value="ECO:0007669"/>
    <property type="project" value="InterPro"/>
</dbReference>
<feature type="domain" description="WRKY" evidence="7">
    <location>
        <begin position="758"/>
        <end position="816"/>
    </location>
</feature>
<evidence type="ECO:0000259" key="7">
    <source>
        <dbReference type="PROSITE" id="PS50811"/>
    </source>
</evidence>
<name>A0A9P3LXY2_9FUNG</name>
<dbReference type="SUPFAM" id="SSF118290">
    <property type="entry name" value="WRKY DNA-binding domain"/>
    <property type="match status" value="1"/>
</dbReference>
<comment type="subcellular location">
    <subcellularLocation>
        <location evidence="1">Nucleus</location>
    </subcellularLocation>
</comment>
<feature type="compositionally biased region" description="Low complexity" evidence="6">
    <location>
        <begin position="652"/>
        <end position="679"/>
    </location>
</feature>
<organism evidence="8 9">
    <name type="scientific">Entomortierella parvispora</name>
    <dbReference type="NCBI Taxonomy" id="205924"/>
    <lineage>
        <taxon>Eukaryota</taxon>
        <taxon>Fungi</taxon>
        <taxon>Fungi incertae sedis</taxon>
        <taxon>Mucoromycota</taxon>
        <taxon>Mortierellomycotina</taxon>
        <taxon>Mortierellomycetes</taxon>
        <taxon>Mortierellales</taxon>
        <taxon>Mortierellaceae</taxon>
        <taxon>Entomortierella</taxon>
    </lineage>
</organism>
<proteinExistence type="predicted"/>